<dbReference type="GO" id="GO:0005506">
    <property type="term" value="F:iron ion binding"/>
    <property type="evidence" value="ECO:0007669"/>
    <property type="project" value="InterPro"/>
</dbReference>
<dbReference type="OrthoDB" id="4834362at2759"/>
<evidence type="ECO:0000256" key="7">
    <source>
        <dbReference type="ARBA" id="ARBA00023033"/>
    </source>
</evidence>
<comment type="caution">
    <text evidence="8">The sequence shown here is derived from an EMBL/GenBank/DDBJ whole genome shotgun (WGS) entry which is preliminary data.</text>
</comment>
<dbReference type="Pfam" id="PF00067">
    <property type="entry name" value="p450"/>
    <property type="match status" value="1"/>
</dbReference>
<name>A0A9P8MZY7_9HYPO</name>
<organism evidence="8 9">
    <name type="scientific">Hirsutella rhossiliensis</name>
    <dbReference type="NCBI Taxonomy" id="111463"/>
    <lineage>
        <taxon>Eukaryota</taxon>
        <taxon>Fungi</taxon>
        <taxon>Dikarya</taxon>
        <taxon>Ascomycota</taxon>
        <taxon>Pezizomycotina</taxon>
        <taxon>Sordariomycetes</taxon>
        <taxon>Hypocreomycetidae</taxon>
        <taxon>Hypocreales</taxon>
        <taxon>Ophiocordycipitaceae</taxon>
        <taxon>Hirsutella</taxon>
    </lineage>
</organism>
<evidence type="ECO:0000256" key="2">
    <source>
        <dbReference type="ARBA" id="ARBA00010617"/>
    </source>
</evidence>
<evidence type="ECO:0000313" key="9">
    <source>
        <dbReference type="Proteomes" id="UP000824596"/>
    </source>
</evidence>
<proteinExistence type="inferred from homology"/>
<dbReference type="PANTHER" id="PTHR46206:SF2">
    <property type="entry name" value="CYTOCHROME P450 MONOOXYGENASE AUSG-RELATED"/>
    <property type="match status" value="1"/>
</dbReference>
<keyword evidence="9" id="KW-1185">Reference proteome</keyword>
<reference evidence="8" key="1">
    <citation type="submission" date="2021-09" db="EMBL/GenBank/DDBJ databases">
        <title>A high-quality genome of the endoparasitic fungus Hirsutella rhossiliensis with a comparison of Hirsutella genomes reveals transposable elements contributing to genome size variation.</title>
        <authorList>
            <person name="Lin R."/>
            <person name="Jiao Y."/>
            <person name="Sun X."/>
            <person name="Ling J."/>
            <person name="Xie B."/>
            <person name="Cheng X."/>
        </authorList>
    </citation>
    <scope>NUCLEOTIDE SEQUENCE</scope>
    <source>
        <strain evidence="8">HR02</strain>
    </source>
</reference>
<dbReference type="GO" id="GO:0004497">
    <property type="term" value="F:monooxygenase activity"/>
    <property type="evidence" value="ECO:0007669"/>
    <property type="project" value="UniProtKB-KW"/>
</dbReference>
<sequence length="90" mass="10364">MVDTLRSAIKEAQRLKPIDLVTMSRIVSENTIIAGDLKIRKGERIAVDVSSMMDPAIYGNPENFDIYRFVHLSEKPDWTKRGLYQQVRNI</sequence>
<dbReference type="GO" id="GO:0016705">
    <property type="term" value="F:oxidoreductase activity, acting on paired donors, with incorporation or reduction of molecular oxygen"/>
    <property type="evidence" value="ECO:0007669"/>
    <property type="project" value="InterPro"/>
</dbReference>
<dbReference type="GeneID" id="68355448"/>
<dbReference type="InterPro" id="IPR036396">
    <property type="entry name" value="Cyt_P450_sf"/>
</dbReference>
<keyword evidence="3" id="KW-0349">Heme</keyword>
<evidence type="ECO:0000256" key="4">
    <source>
        <dbReference type="ARBA" id="ARBA00022723"/>
    </source>
</evidence>
<dbReference type="GO" id="GO:0020037">
    <property type="term" value="F:heme binding"/>
    <property type="evidence" value="ECO:0007669"/>
    <property type="project" value="InterPro"/>
</dbReference>
<dbReference type="EMBL" id="JAIZPD010000006">
    <property type="protein sequence ID" value="KAH0962217.1"/>
    <property type="molecule type" value="Genomic_DNA"/>
</dbReference>
<gene>
    <name evidence="8" type="ORF">HRG_06319</name>
</gene>
<dbReference type="PANTHER" id="PTHR46206">
    <property type="entry name" value="CYTOCHROME P450"/>
    <property type="match status" value="1"/>
</dbReference>
<dbReference type="RefSeq" id="XP_044719730.1">
    <property type="nucleotide sequence ID" value="XM_044864790.1"/>
</dbReference>
<dbReference type="AlphaFoldDB" id="A0A9P8MZY7"/>
<evidence type="ECO:0000256" key="1">
    <source>
        <dbReference type="ARBA" id="ARBA00001971"/>
    </source>
</evidence>
<comment type="cofactor">
    <cofactor evidence="1">
        <name>heme</name>
        <dbReference type="ChEBI" id="CHEBI:30413"/>
    </cofactor>
</comment>
<dbReference type="Gene3D" id="1.10.630.10">
    <property type="entry name" value="Cytochrome P450"/>
    <property type="match status" value="1"/>
</dbReference>
<protein>
    <submittedName>
        <fullName evidence="8">Cytochrome p450 domain-containing protein</fullName>
    </submittedName>
</protein>
<accession>A0A9P8MZY7</accession>
<keyword evidence="6" id="KW-0408">Iron</keyword>
<dbReference type="Proteomes" id="UP000824596">
    <property type="component" value="Unassembled WGS sequence"/>
</dbReference>
<evidence type="ECO:0000256" key="3">
    <source>
        <dbReference type="ARBA" id="ARBA00022617"/>
    </source>
</evidence>
<dbReference type="InterPro" id="IPR001128">
    <property type="entry name" value="Cyt_P450"/>
</dbReference>
<keyword evidence="4" id="KW-0479">Metal-binding</keyword>
<keyword evidence="5" id="KW-0560">Oxidoreductase</keyword>
<keyword evidence="7" id="KW-0503">Monooxygenase</keyword>
<dbReference type="SUPFAM" id="SSF48264">
    <property type="entry name" value="Cytochrome P450"/>
    <property type="match status" value="1"/>
</dbReference>
<evidence type="ECO:0000256" key="6">
    <source>
        <dbReference type="ARBA" id="ARBA00023004"/>
    </source>
</evidence>
<evidence type="ECO:0000313" key="8">
    <source>
        <dbReference type="EMBL" id="KAH0962217.1"/>
    </source>
</evidence>
<comment type="similarity">
    <text evidence="2">Belongs to the cytochrome P450 family.</text>
</comment>
<evidence type="ECO:0000256" key="5">
    <source>
        <dbReference type="ARBA" id="ARBA00023002"/>
    </source>
</evidence>